<reference evidence="2" key="1">
    <citation type="submission" date="2017-10" db="EMBL/GenBank/DDBJ databases">
        <title>Whole genome sequencing of various Bordetella species.</title>
        <authorList>
            <person name="Weigand M.R."/>
            <person name="Loparev V."/>
            <person name="Peng Y."/>
            <person name="Bowden K.E."/>
            <person name="Tondella M.L."/>
            <person name="Williams M.M."/>
        </authorList>
    </citation>
    <scope>NUCLEOTIDE SEQUENCE [LARGE SCALE GENOMIC DNA]</scope>
    <source>
        <strain evidence="2">H720</strain>
    </source>
</reference>
<evidence type="ECO:0000313" key="2">
    <source>
        <dbReference type="Proteomes" id="UP000282741"/>
    </source>
</evidence>
<gene>
    <name evidence="1" type="ORF">CS347_07800</name>
</gene>
<evidence type="ECO:0000313" key="1">
    <source>
        <dbReference type="EMBL" id="AZW16677.1"/>
    </source>
</evidence>
<organism evidence="1 2">
    <name type="scientific">Bordetella hinzii</name>
    <dbReference type="NCBI Taxonomy" id="103855"/>
    <lineage>
        <taxon>Bacteria</taxon>
        <taxon>Pseudomonadati</taxon>
        <taxon>Pseudomonadota</taxon>
        <taxon>Betaproteobacteria</taxon>
        <taxon>Burkholderiales</taxon>
        <taxon>Alcaligenaceae</taxon>
        <taxon>Bordetella</taxon>
    </lineage>
</organism>
<protein>
    <submittedName>
        <fullName evidence="1">Uncharacterized protein</fullName>
    </submittedName>
</protein>
<proteinExistence type="predicted"/>
<dbReference type="Proteomes" id="UP000282741">
    <property type="component" value="Chromosome"/>
</dbReference>
<accession>A0AAN1VFP4</accession>
<sequence length="173" mass="18686">MLLCRADQRTPELMRRQFPEGFKPWRSLGLAEVRALIGLFIGMKSAGAIPRDLAQQFGPAPQLRDLSVYIKWTKDKSSTFWVSTAVNPECGGQGSGAPIYEIRDETLGLYQAVKGGVQAIGARSSNLKPALVLNSPSLSGATLIGLHHGPVHDAEVSFFTPIPLSIVSSRGRD</sequence>
<dbReference type="RefSeq" id="WP_032955617.1">
    <property type="nucleotide sequence ID" value="NZ_CP012077.1"/>
</dbReference>
<name>A0AAN1VFP4_9BORD</name>
<dbReference type="AlphaFoldDB" id="A0AAN1VFP4"/>
<dbReference type="EMBL" id="CP024172">
    <property type="protein sequence ID" value="AZW16677.1"/>
    <property type="molecule type" value="Genomic_DNA"/>
</dbReference>